<evidence type="ECO:0000256" key="1">
    <source>
        <dbReference type="SAM" id="MobiDB-lite"/>
    </source>
</evidence>
<gene>
    <name evidence="3" type="ORF">OCU04_002633</name>
</gene>
<sequence length="154" mass="17259">MSEAGTPTCKQRQNLVYTKKDANLEASKTPTKDDGSQGSSHSSQSSKQPLEISEAGSRASPRGRYGWMLVFLSRASSAFPLVKVFILILHIISSAKHHIRKKERMLAGDQFAYDIWHNPREELDESPVNKGCPDCKSLCKCPVVWRWWPGWGGN</sequence>
<accession>A0A9X0AU16</accession>
<keyword evidence="2" id="KW-1133">Transmembrane helix</keyword>
<dbReference type="Proteomes" id="UP001152300">
    <property type="component" value="Unassembled WGS sequence"/>
</dbReference>
<evidence type="ECO:0000256" key="2">
    <source>
        <dbReference type="SAM" id="Phobius"/>
    </source>
</evidence>
<dbReference type="EMBL" id="JAPEIS010000002">
    <property type="protein sequence ID" value="KAJ8068952.1"/>
    <property type="molecule type" value="Genomic_DNA"/>
</dbReference>
<protein>
    <submittedName>
        <fullName evidence="3">Uncharacterized protein</fullName>
    </submittedName>
</protein>
<evidence type="ECO:0000313" key="3">
    <source>
        <dbReference type="EMBL" id="KAJ8068952.1"/>
    </source>
</evidence>
<dbReference type="OrthoDB" id="3523660at2759"/>
<organism evidence="3 4">
    <name type="scientific">Sclerotinia nivalis</name>
    <dbReference type="NCBI Taxonomy" id="352851"/>
    <lineage>
        <taxon>Eukaryota</taxon>
        <taxon>Fungi</taxon>
        <taxon>Dikarya</taxon>
        <taxon>Ascomycota</taxon>
        <taxon>Pezizomycotina</taxon>
        <taxon>Leotiomycetes</taxon>
        <taxon>Helotiales</taxon>
        <taxon>Sclerotiniaceae</taxon>
        <taxon>Sclerotinia</taxon>
    </lineage>
</organism>
<comment type="caution">
    <text evidence="3">The sequence shown here is derived from an EMBL/GenBank/DDBJ whole genome shotgun (WGS) entry which is preliminary data.</text>
</comment>
<feature type="transmembrane region" description="Helical" evidence="2">
    <location>
        <begin position="67"/>
        <end position="92"/>
    </location>
</feature>
<dbReference type="AlphaFoldDB" id="A0A9X0AU16"/>
<keyword evidence="2" id="KW-0812">Transmembrane</keyword>
<feature type="compositionally biased region" description="Low complexity" evidence="1">
    <location>
        <begin position="36"/>
        <end position="46"/>
    </location>
</feature>
<keyword evidence="4" id="KW-1185">Reference proteome</keyword>
<keyword evidence="2" id="KW-0472">Membrane</keyword>
<reference evidence="3" key="1">
    <citation type="submission" date="2022-11" db="EMBL/GenBank/DDBJ databases">
        <title>Genome Resource of Sclerotinia nivalis Strain SnTB1, a Plant Pathogen Isolated from American Ginseng.</title>
        <authorList>
            <person name="Fan S."/>
        </authorList>
    </citation>
    <scope>NUCLEOTIDE SEQUENCE</scope>
    <source>
        <strain evidence="3">SnTB1</strain>
    </source>
</reference>
<evidence type="ECO:0000313" key="4">
    <source>
        <dbReference type="Proteomes" id="UP001152300"/>
    </source>
</evidence>
<feature type="region of interest" description="Disordered" evidence="1">
    <location>
        <begin position="1"/>
        <end position="61"/>
    </location>
</feature>
<proteinExistence type="predicted"/>
<name>A0A9X0AU16_9HELO</name>